<sequence>MDKNQLIANNDDMIICYHGGVLRVAHDANFYCECPKPFTGRQCEFDIRLNDQSDSFISKHIIDVIICIFFLLLLPTLILYCIRVLYLFLKRWGQSSKEVAITVLPQPMSETTLTPPHTMYRTISLPPDSLHKSPSFCIVHRTQSLNPRRTRKVKSKRQFVYYGVIDAPCTEEMPPSYAMATTKETV</sequence>
<evidence type="ECO:0000313" key="4">
    <source>
        <dbReference type="Proteomes" id="UP000887540"/>
    </source>
</evidence>
<organism evidence="4 5">
    <name type="scientific">Acrobeloides nanus</name>
    <dbReference type="NCBI Taxonomy" id="290746"/>
    <lineage>
        <taxon>Eukaryota</taxon>
        <taxon>Metazoa</taxon>
        <taxon>Ecdysozoa</taxon>
        <taxon>Nematoda</taxon>
        <taxon>Chromadorea</taxon>
        <taxon>Rhabditida</taxon>
        <taxon>Tylenchina</taxon>
        <taxon>Cephalobomorpha</taxon>
        <taxon>Cephaloboidea</taxon>
        <taxon>Cephalobidae</taxon>
        <taxon>Acrobeloides</taxon>
    </lineage>
</organism>
<dbReference type="AlphaFoldDB" id="A0A914EC11"/>
<protein>
    <submittedName>
        <fullName evidence="5">EGF-like domain-containing protein</fullName>
    </submittedName>
</protein>
<evidence type="ECO:0000313" key="5">
    <source>
        <dbReference type="WBParaSite" id="ACRNAN_scaffold676.g16749.t1"/>
    </source>
</evidence>
<accession>A0A914EC11</accession>
<feature type="domain" description="EGF-like" evidence="3">
    <location>
        <begin position="7"/>
        <end position="44"/>
    </location>
</feature>
<keyword evidence="4" id="KW-1185">Reference proteome</keyword>
<proteinExistence type="predicted"/>
<keyword evidence="2" id="KW-0812">Transmembrane</keyword>
<dbReference type="Proteomes" id="UP000887540">
    <property type="component" value="Unplaced"/>
</dbReference>
<keyword evidence="1" id="KW-0245">EGF-like domain</keyword>
<dbReference type="Gene3D" id="2.10.25.10">
    <property type="entry name" value="Laminin"/>
    <property type="match status" value="1"/>
</dbReference>
<feature type="transmembrane region" description="Helical" evidence="2">
    <location>
        <begin position="61"/>
        <end position="89"/>
    </location>
</feature>
<dbReference type="WBParaSite" id="ACRNAN_scaffold676.g16749.t1">
    <property type="protein sequence ID" value="ACRNAN_scaffold676.g16749.t1"/>
    <property type="gene ID" value="ACRNAN_scaffold676.g16749"/>
</dbReference>
<keyword evidence="2" id="KW-1133">Transmembrane helix</keyword>
<feature type="disulfide bond" evidence="1">
    <location>
        <begin position="34"/>
        <end position="43"/>
    </location>
</feature>
<dbReference type="PROSITE" id="PS50026">
    <property type="entry name" value="EGF_3"/>
    <property type="match status" value="1"/>
</dbReference>
<evidence type="ECO:0000256" key="1">
    <source>
        <dbReference type="PROSITE-ProRule" id="PRU00076"/>
    </source>
</evidence>
<keyword evidence="1" id="KW-1015">Disulfide bond</keyword>
<dbReference type="PROSITE" id="PS01186">
    <property type="entry name" value="EGF_2"/>
    <property type="match status" value="1"/>
</dbReference>
<dbReference type="SUPFAM" id="SSF57196">
    <property type="entry name" value="EGF/Laminin"/>
    <property type="match status" value="1"/>
</dbReference>
<comment type="caution">
    <text evidence="1">Lacks conserved residue(s) required for the propagation of feature annotation.</text>
</comment>
<keyword evidence="2" id="KW-0472">Membrane</keyword>
<dbReference type="InterPro" id="IPR000742">
    <property type="entry name" value="EGF"/>
</dbReference>
<evidence type="ECO:0000259" key="3">
    <source>
        <dbReference type="PROSITE" id="PS50026"/>
    </source>
</evidence>
<reference evidence="5" key="1">
    <citation type="submission" date="2022-11" db="UniProtKB">
        <authorList>
            <consortium name="WormBaseParasite"/>
        </authorList>
    </citation>
    <scope>IDENTIFICATION</scope>
</reference>
<evidence type="ECO:0000256" key="2">
    <source>
        <dbReference type="SAM" id="Phobius"/>
    </source>
</evidence>
<dbReference type="PROSITE" id="PS00022">
    <property type="entry name" value="EGF_1"/>
    <property type="match status" value="1"/>
</dbReference>
<name>A0A914EC11_9BILA</name>